<evidence type="ECO:0000259" key="3">
    <source>
        <dbReference type="Pfam" id="PF01052"/>
    </source>
</evidence>
<feature type="domain" description="Flagellar motor switch protein FliN-like C-terminal" evidence="3">
    <location>
        <begin position="140"/>
        <end position="190"/>
    </location>
</feature>
<organism evidence="4 5">
    <name type="scientific">Phyllobacterium phragmitis</name>
    <dbReference type="NCBI Taxonomy" id="2670329"/>
    <lineage>
        <taxon>Bacteria</taxon>
        <taxon>Pseudomonadati</taxon>
        <taxon>Pseudomonadota</taxon>
        <taxon>Alphaproteobacteria</taxon>
        <taxon>Hyphomicrobiales</taxon>
        <taxon>Phyllobacteriaceae</taxon>
        <taxon>Phyllobacterium</taxon>
    </lineage>
</organism>
<feature type="region of interest" description="Disordered" evidence="2">
    <location>
        <begin position="197"/>
        <end position="228"/>
    </location>
</feature>
<name>A0ABQ0H4V1_9HYPH</name>
<evidence type="ECO:0000313" key="4">
    <source>
        <dbReference type="EMBL" id="GAB1583945.1"/>
    </source>
</evidence>
<evidence type="ECO:0000256" key="1">
    <source>
        <dbReference type="ARBA" id="ARBA00009226"/>
    </source>
</evidence>
<comment type="caution">
    <text evidence="4">The sequence shown here is derived from an EMBL/GenBank/DDBJ whole genome shotgun (WGS) entry which is preliminary data.</text>
</comment>
<dbReference type="InterPro" id="IPR001543">
    <property type="entry name" value="FliN-like_C"/>
</dbReference>
<sequence length="303" mass="32070">MVEIRIAGPAASVTRPSVELPLTIGPWRGKLVLPQMIVERILAPLTGGKAASGLSPASLALLTEHALANMLEKIEGDIGQPIHIESSGKPEAALIKTAWQVMSGDVSAIVELHLPIGALDILAIYLPRVSPPAQNAIRDDIPMTLRLSAGRQSLTSGELASLRPGDIVLIDEARENEAEALLANRYAARAVKGPDGYSAASPWRKSNQNQGTIMETKSRSSGKPQADNINLDDLPVEIVFEIGRRELSLGEIRQLGEGSLLLTAPGIDGAVDILVNGRRIGKGDLVKIGEGLGVRVVRIAENG</sequence>
<dbReference type="PANTHER" id="PTHR30034">
    <property type="entry name" value="FLAGELLAR MOTOR SWITCH PROTEIN FLIM"/>
    <property type="match status" value="1"/>
</dbReference>
<dbReference type="InterPro" id="IPR001172">
    <property type="entry name" value="FliN_T3SS_HrcQb"/>
</dbReference>
<evidence type="ECO:0000256" key="2">
    <source>
        <dbReference type="SAM" id="MobiDB-lite"/>
    </source>
</evidence>
<evidence type="ECO:0000313" key="5">
    <source>
        <dbReference type="Proteomes" id="UP001628091"/>
    </source>
</evidence>
<dbReference type="InterPro" id="IPR036429">
    <property type="entry name" value="SpoA-like_sf"/>
</dbReference>
<dbReference type="Pfam" id="PF01052">
    <property type="entry name" value="FliMN_C"/>
    <property type="match status" value="2"/>
</dbReference>
<dbReference type="NCBIfam" id="TIGR02551">
    <property type="entry name" value="SpaO_YscQ"/>
    <property type="match status" value="1"/>
</dbReference>
<dbReference type="PRINTS" id="PR00956">
    <property type="entry name" value="FLGMOTORFLIN"/>
</dbReference>
<dbReference type="PANTHER" id="PTHR30034:SF6">
    <property type="entry name" value="YOP PROTEINS TRANSLOCATION PROTEIN Q"/>
    <property type="match status" value="1"/>
</dbReference>
<reference evidence="4 5" key="1">
    <citation type="submission" date="2024-10" db="EMBL/GenBank/DDBJ databases">
        <title>Isolation, draft genome sequencing and identification of Phyllobacterium sp. NSA23, isolated from leaf soil.</title>
        <authorList>
            <person name="Akita H."/>
        </authorList>
    </citation>
    <scope>NUCLEOTIDE SEQUENCE [LARGE SCALE GENOMIC DNA]</scope>
    <source>
        <strain evidence="4 5">NSA23</strain>
    </source>
</reference>
<keyword evidence="5" id="KW-1185">Reference proteome</keyword>
<dbReference type="EMBL" id="BAAFZP010000002">
    <property type="protein sequence ID" value="GAB1583945.1"/>
    <property type="molecule type" value="Genomic_DNA"/>
</dbReference>
<dbReference type="SUPFAM" id="SSF101801">
    <property type="entry name" value="Surface presentation of antigens (SPOA)"/>
    <property type="match status" value="2"/>
</dbReference>
<proteinExistence type="inferred from homology"/>
<gene>
    <name evidence="4" type="primary">sctQ</name>
    <name evidence="4" type="ORF">PPNSA23_38880</name>
</gene>
<protein>
    <submittedName>
        <fullName evidence="4">Type III secretion system cytoplasmic ring protein SctQ</fullName>
    </submittedName>
</protein>
<dbReference type="Gene3D" id="2.30.330.10">
    <property type="entry name" value="SpoA-like"/>
    <property type="match status" value="2"/>
</dbReference>
<dbReference type="InterPro" id="IPR013385">
    <property type="entry name" value="T3SS_SpaO/YscQ/SpaO"/>
</dbReference>
<feature type="domain" description="Flagellar motor switch protein FliN-like C-terminal" evidence="3">
    <location>
        <begin position="231"/>
        <end position="300"/>
    </location>
</feature>
<dbReference type="Proteomes" id="UP001628091">
    <property type="component" value="Unassembled WGS sequence"/>
</dbReference>
<feature type="compositionally biased region" description="Polar residues" evidence="2">
    <location>
        <begin position="204"/>
        <end position="223"/>
    </location>
</feature>
<accession>A0ABQ0H4V1</accession>
<comment type="similarity">
    <text evidence="1">Belongs to the FliN/MopA/SpaO family.</text>
</comment>